<dbReference type="InterPro" id="IPR029058">
    <property type="entry name" value="AB_hydrolase_fold"/>
</dbReference>
<proteinExistence type="inferred from homology"/>
<dbReference type="Proteomes" id="UP000654257">
    <property type="component" value="Unassembled WGS sequence"/>
</dbReference>
<comment type="caution">
    <text evidence="6">The sequence shown here is derived from an EMBL/GenBank/DDBJ whole genome shotgun (WGS) entry which is preliminary data.</text>
</comment>
<reference evidence="6" key="2">
    <citation type="submission" date="2020-09" db="EMBL/GenBank/DDBJ databases">
        <authorList>
            <person name="Sun Q."/>
            <person name="Sedlacek I."/>
        </authorList>
    </citation>
    <scope>NUCLEOTIDE SEQUENCE</scope>
    <source>
        <strain evidence="6">CCM 7905</strain>
    </source>
</reference>
<feature type="signal peptide" evidence="5">
    <location>
        <begin position="1"/>
        <end position="24"/>
    </location>
</feature>
<feature type="chain" id="PRO_5036880213" evidence="5">
    <location>
        <begin position="25"/>
        <end position="373"/>
    </location>
</feature>
<gene>
    <name evidence="6" type="ORF">GCM10007304_49110</name>
</gene>
<keyword evidence="3" id="KW-0378">Hydrolase</keyword>
<evidence type="ECO:0000313" key="7">
    <source>
        <dbReference type="Proteomes" id="UP000654257"/>
    </source>
</evidence>
<evidence type="ECO:0000313" key="6">
    <source>
        <dbReference type="EMBL" id="GGG29444.1"/>
    </source>
</evidence>
<protein>
    <submittedName>
        <fullName evidence="6">Cutinase</fullName>
    </submittedName>
</protein>
<dbReference type="EMBL" id="BMCU01000010">
    <property type="protein sequence ID" value="GGG29444.1"/>
    <property type="molecule type" value="Genomic_DNA"/>
</dbReference>
<accession>A0A917G8V7</accession>
<name>A0A917G8V7_9NOCA</name>
<keyword evidence="2" id="KW-0719">Serine esterase</keyword>
<evidence type="ECO:0000256" key="3">
    <source>
        <dbReference type="ARBA" id="ARBA00022801"/>
    </source>
</evidence>
<dbReference type="PANTHER" id="PTHR33630:SF9">
    <property type="entry name" value="CUTINASE 4"/>
    <property type="match status" value="1"/>
</dbReference>
<dbReference type="Gene3D" id="3.40.50.1820">
    <property type="entry name" value="alpha/beta hydrolase"/>
    <property type="match status" value="1"/>
</dbReference>
<dbReference type="InterPro" id="IPR000675">
    <property type="entry name" value="Cutinase/axe"/>
</dbReference>
<keyword evidence="7" id="KW-1185">Reference proteome</keyword>
<dbReference type="SMART" id="SM01110">
    <property type="entry name" value="Cutinase"/>
    <property type="match status" value="1"/>
</dbReference>
<dbReference type="GO" id="GO:0052689">
    <property type="term" value="F:carboxylic ester hydrolase activity"/>
    <property type="evidence" value="ECO:0007669"/>
    <property type="project" value="UniProtKB-KW"/>
</dbReference>
<sequence>MKRLAAVTVGLFAAALLMSVPAQAQETCDPAYYLAVRGSGEQPQGDAAGAATSTYPDGGGMGPLLQQQFQGLSGVTGYGIVYPAVPVETTLTGLPAYRDDYAASVATGAAALRQTLRDIDSRCGSQSTTIVVTGYSQGADVVNAALAQVQNDGATDFSRVNKVVVFGDPSRLQGAMPEAIATRGQGVRRTLPVFSPVDPATDAWIADHRTIFTSFCAGFDAVCDTSSALQVIPGLGLESAAKVTGDVHVNYYTTGIDCAATSSVTTPTACGATVIANALGSSAPTSVPAPQILPADAPIAIMADLGPAQGLAQLVVTVGPVSVPVVLSPDGIAAASVTLPPGTYTATVGGVTSMPFEVAAGGQDKPYVPIVAA</sequence>
<keyword evidence="5" id="KW-0732">Signal</keyword>
<evidence type="ECO:0000256" key="2">
    <source>
        <dbReference type="ARBA" id="ARBA00022487"/>
    </source>
</evidence>
<evidence type="ECO:0000256" key="5">
    <source>
        <dbReference type="SAM" id="SignalP"/>
    </source>
</evidence>
<evidence type="ECO:0000256" key="1">
    <source>
        <dbReference type="ARBA" id="ARBA00007534"/>
    </source>
</evidence>
<comment type="similarity">
    <text evidence="1">Belongs to the cutinase family.</text>
</comment>
<dbReference type="PANTHER" id="PTHR33630">
    <property type="entry name" value="CUTINASE RV1984C-RELATED-RELATED"/>
    <property type="match status" value="1"/>
</dbReference>
<reference evidence="6" key="1">
    <citation type="journal article" date="2014" name="Int. J. Syst. Evol. Microbiol.">
        <title>Complete genome sequence of Corynebacterium casei LMG S-19264T (=DSM 44701T), isolated from a smear-ripened cheese.</title>
        <authorList>
            <consortium name="US DOE Joint Genome Institute (JGI-PGF)"/>
            <person name="Walter F."/>
            <person name="Albersmeier A."/>
            <person name="Kalinowski J."/>
            <person name="Ruckert C."/>
        </authorList>
    </citation>
    <scope>NUCLEOTIDE SEQUENCE</scope>
    <source>
        <strain evidence="6">CCM 7905</strain>
    </source>
</reference>
<dbReference type="RefSeq" id="WP_188548019.1">
    <property type="nucleotide sequence ID" value="NZ_BMCU01000010.1"/>
</dbReference>
<dbReference type="AlphaFoldDB" id="A0A917G8V7"/>
<dbReference type="Pfam" id="PF01083">
    <property type="entry name" value="Cutinase"/>
    <property type="match status" value="1"/>
</dbReference>
<evidence type="ECO:0000256" key="4">
    <source>
        <dbReference type="ARBA" id="ARBA00023157"/>
    </source>
</evidence>
<organism evidence="6 7">
    <name type="scientific">Rhodococcoides trifolii</name>
    <dbReference type="NCBI Taxonomy" id="908250"/>
    <lineage>
        <taxon>Bacteria</taxon>
        <taxon>Bacillati</taxon>
        <taxon>Actinomycetota</taxon>
        <taxon>Actinomycetes</taxon>
        <taxon>Mycobacteriales</taxon>
        <taxon>Nocardiaceae</taxon>
        <taxon>Rhodococcoides</taxon>
    </lineage>
</organism>
<keyword evidence="4" id="KW-1015">Disulfide bond</keyword>
<dbReference type="SUPFAM" id="SSF53474">
    <property type="entry name" value="alpha/beta-Hydrolases"/>
    <property type="match status" value="1"/>
</dbReference>